<dbReference type="OrthoDB" id="8452959at2"/>
<evidence type="ECO:0000313" key="1">
    <source>
        <dbReference type="EMBL" id="SDH20821.1"/>
    </source>
</evidence>
<dbReference type="EMBL" id="FNCS01000031">
    <property type="protein sequence ID" value="SDH20821.1"/>
    <property type="molecule type" value="Genomic_DNA"/>
</dbReference>
<gene>
    <name evidence="1" type="ORF">SAMN04487974_1318</name>
</gene>
<dbReference type="STRING" id="440168.SAMN04487974_1318"/>
<reference evidence="1 2" key="1">
    <citation type="submission" date="2016-10" db="EMBL/GenBank/DDBJ databases">
        <authorList>
            <person name="de Groot N.N."/>
        </authorList>
    </citation>
    <scope>NUCLEOTIDE SEQUENCE [LARGE SCALE GENOMIC DNA]</scope>
    <source>
        <strain evidence="1 2">CGMCC 1.10267</strain>
    </source>
</reference>
<dbReference type="AlphaFoldDB" id="A0A1G8AIS2"/>
<evidence type="ECO:0000313" key="2">
    <source>
        <dbReference type="Proteomes" id="UP000199495"/>
    </source>
</evidence>
<keyword evidence="2" id="KW-1185">Reference proteome</keyword>
<organism evidence="1 2">
    <name type="scientific">Pelagibacterium luteolum</name>
    <dbReference type="NCBI Taxonomy" id="440168"/>
    <lineage>
        <taxon>Bacteria</taxon>
        <taxon>Pseudomonadati</taxon>
        <taxon>Pseudomonadota</taxon>
        <taxon>Alphaproteobacteria</taxon>
        <taxon>Hyphomicrobiales</taxon>
        <taxon>Devosiaceae</taxon>
        <taxon>Pelagibacterium</taxon>
    </lineage>
</organism>
<sequence>MSDNENTIPSWSLRFRFRMARPFPLGDDAVTLTISDRKLFLRRDPSRMAVGSEWFSIDAHGFPTEQNAQAFALDLKAALTLVGMRLSLGIDAGEDKFSGGPGKILIDKAAEEGITLRPTTHGIDVYPFGGNLQFPNATAALTVNSSVDRLLRHSEWPSMKSRA</sequence>
<accession>A0A1G8AIS2</accession>
<protein>
    <submittedName>
        <fullName evidence="1">Uncharacterized protein</fullName>
    </submittedName>
</protein>
<dbReference type="Proteomes" id="UP000199495">
    <property type="component" value="Unassembled WGS sequence"/>
</dbReference>
<name>A0A1G8AIS2_9HYPH</name>
<proteinExistence type="predicted"/>
<dbReference type="RefSeq" id="WP_143009482.1">
    <property type="nucleotide sequence ID" value="NZ_FNCS01000031.1"/>
</dbReference>